<dbReference type="EMBL" id="SMLW01000644">
    <property type="protein sequence ID" value="MTI27837.1"/>
    <property type="molecule type" value="Genomic_DNA"/>
</dbReference>
<evidence type="ECO:0000256" key="5">
    <source>
        <dbReference type="PROSITE-ProRule" id="PRU00277"/>
    </source>
</evidence>
<dbReference type="SUPFAM" id="SSF54534">
    <property type="entry name" value="FKBP-like"/>
    <property type="match status" value="2"/>
</dbReference>
<evidence type="ECO:0000256" key="1">
    <source>
        <dbReference type="ARBA" id="ARBA00000971"/>
    </source>
</evidence>
<evidence type="ECO:0000256" key="3">
    <source>
        <dbReference type="ARBA" id="ARBA00023110"/>
    </source>
</evidence>
<dbReference type="Gene3D" id="3.10.50.40">
    <property type="match status" value="2"/>
</dbReference>
<comment type="caution">
    <text evidence="8">The sequence shown here is derived from an EMBL/GenBank/DDBJ whole genome shotgun (WGS) entry which is preliminary data.</text>
</comment>
<dbReference type="PANTHER" id="PTHR43811:SF19">
    <property type="entry name" value="39 KDA FK506-BINDING NUCLEAR PROTEIN"/>
    <property type="match status" value="1"/>
</dbReference>
<name>A0ABW9RVX6_9BACT</name>
<protein>
    <recommendedName>
        <fullName evidence="6">Peptidyl-prolyl cis-trans isomerase</fullName>
        <ecNumber evidence="6">5.2.1.8</ecNumber>
    </recommendedName>
</protein>
<organism evidence="8 9">
    <name type="scientific">Fulvivirga kasyanovii</name>
    <dbReference type="NCBI Taxonomy" id="396812"/>
    <lineage>
        <taxon>Bacteria</taxon>
        <taxon>Pseudomonadati</taxon>
        <taxon>Bacteroidota</taxon>
        <taxon>Cytophagia</taxon>
        <taxon>Cytophagales</taxon>
        <taxon>Fulvivirgaceae</taxon>
        <taxon>Fulvivirga</taxon>
    </lineage>
</organism>
<keyword evidence="4 5" id="KW-0413">Isomerase</keyword>
<comment type="catalytic activity">
    <reaction evidence="1 5 6">
        <text>[protein]-peptidylproline (omega=180) = [protein]-peptidylproline (omega=0)</text>
        <dbReference type="Rhea" id="RHEA:16237"/>
        <dbReference type="Rhea" id="RHEA-COMP:10747"/>
        <dbReference type="Rhea" id="RHEA-COMP:10748"/>
        <dbReference type="ChEBI" id="CHEBI:83833"/>
        <dbReference type="ChEBI" id="CHEBI:83834"/>
        <dbReference type="EC" id="5.2.1.8"/>
    </reaction>
</comment>
<evidence type="ECO:0000259" key="7">
    <source>
        <dbReference type="PROSITE" id="PS50059"/>
    </source>
</evidence>
<dbReference type="PROSITE" id="PS51257">
    <property type="entry name" value="PROKAR_LIPOPROTEIN"/>
    <property type="match status" value="1"/>
</dbReference>
<reference evidence="8 9" key="1">
    <citation type="submission" date="2019-02" db="EMBL/GenBank/DDBJ databases">
        <authorList>
            <person name="Goldberg S.R."/>
            <person name="Haltli B.A."/>
            <person name="Correa H."/>
            <person name="Russell K.G."/>
        </authorList>
    </citation>
    <scope>NUCLEOTIDE SEQUENCE [LARGE SCALE GENOMIC DNA]</scope>
    <source>
        <strain evidence="8 9">JCM 16186</strain>
    </source>
</reference>
<accession>A0ABW9RVX6</accession>
<feature type="domain" description="PPIase FKBP-type" evidence="7">
    <location>
        <begin position="76"/>
        <end position="164"/>
    </location>
</feature>
<dbReference type="Pfam" id="PF00254">
    <property type="entry name" value="FKBP_C"/>
    <property type="match status" value="2"/>
</dbReference>
<keyword evidence="9" id="KW-1185">Reference proteome</keyword>
<sequence length="315" mass="35634">MITIRPIAHVIGMSLLVSIFSSCKEEETQLERLRREEDEKITKYLSDKSISATKDASGIYYEVLEENPQGETVRTNDIISVFYDIKTLEGKQLEKTTDSLAPVRFLHDYKSVIPLGLDYAVHLMKTGERFRFYIPSTLAYGDYKADDFDANSIFIMELEVAGVQTIDERYNEEMKELREYLDAKAVTDKEELSSGLIYNQTLQGTGTQPTSMSRVKIHYECRYLDSTLVDKTNPSQPVSIDLNGGYIVKGLKEGILKMKEGGKATFVMPSKLAFGGSIQVFPSSVRDELVQDQILLTRILPFSPLLYNVELVDTN</sequence>
<proteinExistence type="inferred from homology"/>
<evidence type="ECO:0000256" key="4">
    <source>
        <dbReference type="ARBA" id="ARBA00023235"/>
    </source>
</evidence>
<dbReference type="InterPro" id="IPR046357">
    <property type="entry name" value="PPIase_dom_sf"/>
</dbReference>
<evidence type="ECO:0000256" key="6">
    <source>
        <dbReference type="RuleBase" id="RU003915"/>
    </source>
</evidence>
<keyword evidence="3 5" id="KW-0697">Rotamase</keyword>
<dbReference type="Proteomes" id="UP000798808">
    <property type="component" value="Unassembled WGS sequence"/>
</dbReference>
<dbReference type="PANTHER" id="PTHR43811">
    <property type="entry name" value="FKBP-TYPE PEPTIDYL-PROLYL CIS-TRANS ISOMERASE FKPA"/>
    <property type="match status" value="1"/>
</dbReference>
<evidence type="ECO:0000313" key="8">
    <source>
        <dbReference type="EMBL" id="MTI27837.1"/>
    </source>
</evidence>
<evidence type="ECO:0000313" key="9">
    <source>
        <dbReference type="Proteomes" id="UP000798808"/>
    </source>
</evidence>
<comment type="similarity">
    <text evidence="2 6">Belongs to the FKBP-type PPIase family.</text>
</comment>
<dbReference type="PROSITE" id="PS50059">
    <property type="entry name" value="FKBP_PPIASE"/>
    <property type="match status" value="2"/>
</dbReference>
<dbReference type="InterPro" id="IPR001179">
    <property type="entry name" value="PPIase_FKBP_dom"/>
</dbReference>
<dbReference type="RefSeq" id="WP_155174835.1">
    <property type="nucleotide sequence ID" value="NZ_BAAAFL010000055.1"/>
</dbReference>
<evidence type="ECO:0000256" key="2">
    <source>
        <dbReference type="ARBA" id="ARBA00006577"/>
    </source>
</evidence>
<dbReference type="EC" id="5.2.1.8" evidence="6"/>
<gene>
    <name evidence="8" type="ORF">E1163_22970</name>
</gene>
<feature type="domain" description="PPIase FKBP-type" evidence="7">
    <location>
        <begin position="212"/>
        <end position="315"/>
    </location>
</feature>